<reference evidence="2 3" key="1">
    <citation type="submission" date="2018-08" db="EMBL/GenBank/DDBJ databases">
        <title>Draft genome of the lignicolous fungus Coniochaeta pulveracea.</title>
        <authorList>
            <person name="Borstlap C.J."/>
            <person name="De Witt R.N."/>
            <person name="Botha A."/>
            <person name="Volschenk H."/>
        </authorList>
    </citation>
    <scope>NUCLEOTIDE SEQUENCE [LARGE SCALE GENOMIC DNA]</scope>
    <source>
        <strain evidence="2 3">CAB683</strain>
    </source>
</reference>
<protein>
    <submittedName>
        <fullName evidence="2">Uncharacterized protein</fullName>
    </submittedName>
</protein>
<dbReference type="Proteomes" id="UP000275385">
    <property type="component" value="Unassembled WGS sequence"/>
</dbReference>
<comment type="caution">
    <text evidence="2">The sequence shown here is derived from an EMBL/GenBank/DDBJ whole genome shotgun (WGS) entry which is preliminary data.</text>
</comment>
<accession>A0A420YFX4</accession>
<sequence>MSPMIASRIASQAARTAGKRQFSIMTSLRTLARSMEHGTPFQRLSQTQQSAPADWGRQFKRVGGNAVVYVPAIGSFLAWPYVASYITNDHIGQL</sequence>
<keyword evidence="3" id="KW-1185">Reference proteome</keyword>
<evidence type="ECO:0000256" key="1">
    <source>
        <dbReference type="SAM" id="Phobius"/>
    </source>
</evidence>
<gene>
    <name evidence="2" type="ORF">DL546_005747</name>
</gene>
<proteinExistence type="predicted"/>
<keyword evidence="1" id="KW-0812">Transmembrane</keyword>
<evidence type="ECO:0000313" key="3">
    <source>
        <dbReference type="Proteomes" id="UP000275385"/>
    </source>
</evidence>
<dbReference type="EMBL" id="QVQW01000013">
    <property type="protein sequence ID" value="RKU46590.1"/>
    <property type="molecule type" value="Genomic_DNA"/>
</dbReference>
<keyword evidence="1" id="KW-1133">Transmembrane helix</keyword>
<dbReference type="OrthoDB" id="4829316at2759"/>
<dbReference type="AlphaFoldDB" id="A0A420YFX4"/>
<organism evidence="2 3">
    <name type="scientific">Coniochaeta pulveracea</name>
    <dbReference type="NCBI Taxonomy" id="177199"/>
    <lineage>
        <taxon>Eukaryota</taxon>
        <taxon>Fungi</taxon>
        <taxon>Dikarya</taxon>
        <taxon>Ascomycota</taxon>
        <taxon>Pezizomycotina</taxon>
        <taxon>Sordariomycetes</taxon>
        <taxon>Sordariomycetidae</taxon>
        <taxon>Coniochaetales</taxon>
        <taxon>Coniochaetaceae</taxon>
        <taxon>Coniochaeta</taxon>
    </lineage>
</organism>
<name>A0A420YFX4_9PEZI</name>
<feature type="transmembrane region" description="Helical" evidence="1">
    <location>
        <begin position="66"/>
        <end position="86"/>
    </location>
</feature>
<keyword evidence="1" id="KW-0472">Membrane</keyword>
<evidence type="ECO:0000313" key="2">
    <source>
        <dbReference type="EMBL" id="RKU46590.1"/>
    </source>
</evidence>